<dbReference type="Pfam" id="PF07722">
    <property type="entry name" value="Peptidase_C26"/>
    <property type="match status" value="1"/>
</dbReference>
<protein>
    <submittedName>
        <fullName evidence="1">Peptidase C26</fullName>
    </submittedName>
</protein>
<dbReference type="PANTHER" id="PTHR43235">
    <property type="entry name" value="GLUTAMINE AMIDOTRANSFERASE PB2B2.05-RELATED"/>
    <property type="match status" value="1"/>
</dbReference>
<name>B8HTA3_CYAP4</name>
<dbReference type="EMBL" id="CP001344">
    <property type="protein sequence ID" value="ACL44329.1"/>
    <property type="molecule type" value="Genomic_DNA"/>
</dbReference>
<dbReference type="SUPFAM" id="SSF52317">
    <property type="entry name" value="Class I glutamine amidotransferase-like"/>
    <property type="match status" value="1"/>
</dbReference>
<dbReference type="KEGG" id="cyn:Cyan7425_1964"/>
<dbReference type="GO" id="GO:0033969">
    <property type="term" value="F:gamma-glutamyl-gamma-aminobutyrate hydrolase activity"/>
    <property type="evidence" value="ECO:0007669"/>
    <property type="project" value="TreeGrafter"/>
</dbReference>
<dbReference type="GO" id="GO:0005829">
    <property type="term" value="C:cytosol"/>
    <property type="evidence" value="ECO:0007669"/>
    <property type="project" value="TreeGrafter"/>
</dbReference>
<dbReference type="PROSITE" id="PS51273">
    <property type="entry name" value="GATASE_TYPE_1"/>
    <property type="match status" value="1"/>
</dbReference>
<dbReference type="InterPro" id="IPR029062">
    <property type="entry name" value="Class_I_gatase-like"/>
</dbReference>
<dbReference type="InterPro" id="IPR011697">
    <property type="entry name" value="Peptidase_C26"/>
</dbReference>
<dbReference type="STRING" id="395961.Cyan7425_1964"/>
<evidence type="ECO:0000313" key="1">
    <source>
        <dbReference type="EMBL" id="ACL44329.1"/>
    </source>
</evidence>
<organism evidence="1">
    <name type="scientific">Cyanothece sp. (strain PCC 7425 / ATCC 29141)</name>
    <dbReference type="NCBI Taxonomy" id="395961"/>
    <lineage>
        <taxon>Bacteria</taxon>
        <taxon>Bacillati</taxon>
        <taxon>Cyanobacteriota</taxon>
        <taxon>Cyanophyceae</taxon>
        <taxon>Gomontiellales</taxon>
        <taxon>Cyanothecaceae</taxon>
        <taxon>Cyanothece</taxon>
    </lineage>
</organism>
<proteinExistence type="predicted"/>
<reference evidence="1" key="1">
    <citation type="submission" date="2009-01" db="EMBL/GenBank/DDBJ databases">
        <title>Complete sequence of chromosome Cyanothece sp. PCC 7425.</title>
        <authorList>
            <consortium name="US DOE Joint Genome Institute"/>
            <person name="Lucas S."/>
            <person name="Copeland A."/>
            <person name="Lapidus A."/>
            <person name="Glavina del Rio T."/>
            <person name="Dalin E."/>
            <person name="Tice H."/>
            <person name="Bruce D."/>
            <person name="Goodwin L."/>
            <person name="Pitluck S."/>
            <person name="Sims D."/>
            <person name="Meineke L."/>
            <person name="Brettin T."/>
            <person name="Detter J.C."/>
            <person name="Han C."/>
            <person name="Larimer F."/>
            <person name="Land M."/>
            <person name="Hauser L."/>
            <person name="Kyrpides N."/>
            <person name="Ovchinnikova G."/>
            <person name="Liberton M."/>
            <person name="Stoeckel J."/>
            <person name="Banerjee A."/>
            <person name="Singh A."/>
            <person name="Page L."/>
            <person name="Sato H."/>
            <person name="Zhao L."/>
            <person name="Sherman L."/>
            <person name="Pakrasi H."/>
            <person name="Richardson P."/>
        </authorList>
    </citation>
    <scope>NUCLEOTIDE SEQUENCE</scope>
    <source>
        <strain evidence="1">PCC 7425</strain>
    </source>
</reference>
<dbReference type="Gene3D" id="3.40.50.880">
    <property type="match status" value="1"/>
</dbReference>
<dbReference type="eggNOG" id="COG2071">
    <property type="taxonomic scope" value="Bacteria"/>
</dbReference>
<dbReference type="GO" id="GO:0006598">
    <property type="term" value="P:polyamine catabolic process"/>
    <property type="evidence" value="ECO:0007669"/>
    <property type="project" value="TreeGrafter"/>
</dbReference>
<accession>B8HTA3</accession>
<dbReference type="OrthoDB" id="9813383at2"/>
<dbReference type="InterPro" id="IPR044668">
    <property type="entry name" value="PuuD-like"/>
</dbReference>
<dbReference type="PANTHER" id="PTHR43235:SF1">
    <property type="entry name" value="GLUTAMINE AMIDOTRANSFERASE PB2B2.05-RELATED"/>
    <property type="match status" value="1"/>
</dbReference>
<dbReference type="CDD" id="cd01745">
    <property type="entry name" value="GATase1_2"/>
    <property type="match status" value="1"/>
</dbReference>
<sequence>MRSPIIGITTYSRSESGEFTLPGAYVDAVQLAGGLPLLLPPLQVDPVALLDRVDGLIFAGGGDIDPERYGGEPHHTIYLVDEERDSFELALARQALQKQIPVLGICRGLQILSVATGAQLVAHVPEVYGDQILHRLDHPRRPITHATQVLPHTRLAQILETTEITVMSWHHQAVRTVPEGWQLAAQAADGVIEALEHQHHPWLIAVQWHPELSPDAPVHRRLFQAFVQASQQSCQPLPA</sequence>
<dbReference type="AlphaFoldDB" id="B8HTA3"/>
<gene>
    <name evidence="1" type="ordered locus">Cyan7425_1964</name>
</gene>
<dbReference type="HOGENOM" id="CLU_030756_2_1_3"/>